<reference evidence="1" key="1">
    <citation type="submission" date="2021-03" db="EMBL/GenBank/DDBJ databases">
        <title>Rapid evolution of virus immunity in the wild.</title>
        <authorList>
            <person name="Piel D."/>
            <person name="Bruto M."/>
            <person name="Labreuche Y."/>
            <person name="Blanquart F."/>
            <person name="Chenivesse S."/>
            <person name="Lepanse S."/>
            <person name="James A."/>
            <person name="Garcia Cruz R."/>
            <person name="Dubert J."/>
            <person name="Petton B."/>
            <person name="Lieberman E."/>
            <person name="Wegner M.K."/>
            <person name="Hussain F.A."/>
            <person name="Kauffman K.K."/>
            <person name="Polz M.F."/>
            <person name="Gandon S."/>
            <person name="Bikard D."/>
            <person name="Le Roux F."/>
        </authorList>
    </citation>
    <scope>NUCLEOTIDE SEQUENCE</scope>
</reference>
<dbReference type="Proteomes" id="UP000828465">
    <property type="component" value="Segment"/>
</dbReference>
<sequence>MVRLTLHQYKEPRMQAITRTNTPVLFELAQPSITLKVEDLSNLNHPVNIKALSGKREGMACMVGGVIYKSTGSNPSDVWERAAATKLSNSILRSVDNPEDNVCDGISTLEPAKAVLLPVEDGLLGDWLLDTQTATVTYQGVGGAMEFICSGDVSTIETVNWGNNITVELYDDTAGDGLTGATKVYPITRRQGLVSSIDFTLVGYGYVNNGDIFSLRVGSNIVGDFNVNNVLWAIKPLL</sequence>
<accession>A0AAE8C4P0</accession>
<protein>
    <submittedName>
        <fullName evidence="1">Uncharacterized protein</fullName>
    </submittedName>
</protein>
<organism evidence="1 2">
    <name type="scientific">Vibrio phage 15E36.1</name>
    <dbReference type="NCBI Taxonomy" id="2859290"/>
    <lineage>
        <taxon>Viruses</taxon>
        <taxon>Duplodnaviria</taxon>
        <taxon>Heunggongvirae</taxon>
        <taxon>Uroviricota</taxon>
        <taxon>Caudoviricetes</taxon>
        <taxon>Autographivirales</taxon>
        <taxon>Autosignataviridae</taxon>
        <taxon>Colwellvirinae</taxon>
        <taxon>Roscoffvirus</taxon>
        <taxon>Roscoffvirus rv15E36</taxon>
    </lineage>
</organism>
<evidence type="ECO:0000313" key="2">
    <source>
        <dbReference type="Proteomes" id="UP000828465"/>
    </source>
</evidence>
<evidence type="ECO:0000313" key="1">
    <source>
        <dbReference type="EMBL" id="QZI86098.1"/>
    </source>
</evidence>
<proteinExistence type="predicted"/>
<gene>
    <name evidence="1" type="ORF">PODOV006v2_p0004</name>
</gene>
<dbReference type="EMBL" id="MW865291">
    <property type="protein sequence ID" value="QZI86098.1"/>
    <property type="molecule type" value="Genomic_DNA"/>
</dbReference>
<name>A0AAE8C4P0_9CAUD</name>
<keyword evidence="2" id="KW-1185">Reference proteome</keyword>